<keyword evidence="3" id="KW-0677">Repeat</keyword>
<dbReference type="OMA" id="QQHERNV"/>
<accession>A0A0B2VG06</accession>
<keyword evidence="8" id="KW-0675">Receptor</keyword>
<dbReference type="OrthoDB" id="5829758at2759"/>
<name>A0A0B2VG06_TOXCA</name>
<dbReference type="SMART" id="SM00028">
    <property type="entry name" value="TPR"/>
    <property type="match status" value="4"/>
</dbReference>
<evidence type="ECO:0000256" key="3">
    <source>
        <dbReference type="ARBA" id="ARBA00022737"/>
    </source>
</evidence>
<protein>
    <submittedName>
        <fullName evidence="8">AH receptor-interacting protein</fullName>
    </submittedName>
</protein>
<comment type="caution">
    <text evidence="8">The sequence shown here is derived from an EMBL/GenBank/DDBJ whole genome shotgun (WGS) entry which is preliminary data.</text>
</comment>
<keyword evidence="9" id="KW-1185">Reference proteome</keyword>
<evidence type="ECO:0000256" key="2">
    <source>
        <dbReference type="ARBA" id="ARBA00022490"/>
    </source>
</evidence>
<feature type="region of interest" description="Disordered" evidence="6">
    <location>
        <begin position="125"/>
        <end position="144"/>
    </location>
</feature>
<evidence type="ECO:0000313" key="9">
    <source>
        <dbReference type="Proteomes" id="UP000031036"/>
    </source>
</evidence>
<dbReference type="Pfam" id="PF13181">
    <property type="entry name" value="TPR_8"/>
    <property type="match status" value="2"/>
</dbReference>
<evidence type="ECO:0000256" key="5">
    <source>
        <dbReference type="PROSITE-ProRule" id="PRU00339"/>
    </source>
</evidence>
<dbReference type="PROSITE" id="PS50005">
    <property type="entry name" value="TPR"/>
    <property type="match status" value="2"/>
</dbReference>
<evidence type="ECO:0000259" key="7">
    <source>
        <dbReference type="Pfam" id="PF23322"/>
    </source>
</evidence>
<evidence type="ECO:0000256" key="6">
    <source>
        <dbReference type="SAM" id="MobiDB-lite"/>
    </source>
</evidence>
<dbReference type="InterPro" id="IPR056277">
    <property type="entry name" value="PPIase_AIP"/>
</dbReference>
<comment type="subcellular location">
    <subcellularLocation>
        <location evidence="1">Cytoplasm</location>
    </subcellularLocation>
</comment>
<dbReference type="Proteomes" id="UP000031036">
    <property type="component" value="Unassembled WGS sequence"/>
</dbReference>
<dbReference type="PANTHER" id="PTHR11242:SF0">
    <property type="entry name" value="TPR_REGION DOMAIN-CONTAINING PROTEIN"/>
    <property type="match status" value="1"/>
</dbReference>
<organism evidence="8 9">
    <name type="scientific">Toxocara canis</name>
    <name type="common">Canine roundworm</name>
    <dbReference type="NCBI Taxonomy" id="6265"/>
    <lineage>
        <taxon>Eukaryota</taxon>
        <taxon>Metazoa</taxon>
        <taxon>Ecdysozoa</taxon>
        <taxon>Nematoda</taxon>
        <taxon>Chromadorea</taxon>
        <taxon>Rhabditida</taxon>
        <taxon>Spirurina</taxon>
        <taxon>Ascaridomorpha</taxon>
        <taxon>Ascaridoidea</taxon>
        <taxon>Toxocaridae</taxon>
        <taxon>Toxocara</taxon>
    </lineage>
</organism>
<dbReference type="InterPro" id="IPR046357">
    <property type="entry name" value="PPIase_dom_sf"/>
</dbReference>
<dbReference type="InterPro" id="IPR019734">
    <property type="entry name" value="TPR_rpt"/>
</dbReference>
<dbReference type="STRING" id="6265.A0A0B2VG06"/>
<evidence type="ECO:0000313" key="8">
    <source>
        <dbReference type="EMBL" id="KHN80312.1"/>
    </source>
</evidence>
<feature type="domain" description="AIP/AIPL N-terminal FKBP-type PPIase" evidence="7">
    <location>
        <begin position="25"/>
        <end position="172"/>
    </location>
</feature>
<proteinExistence type="predicted"/>
<feature type="repeat" description="TPR" evidence="5">
    <location>
        <begin position="338"/>
        <end position="371"/>
    </location>
</feature>
<feature type="compositionally biased region" description="Basic and acidic residues" evidence="6">
    <location>
        <begin position="125"/>
        <end position="136"/>
    </location>
</feature>
<evidence type="ECO:0000256" key="1">
    <source>
        <dbReference type="ARBA" id="ARBA00004496"/>
    </source>
</evidence>
<dbReference type="GO" id="GO:0005737">
    <property type="term" value="C:cytoplasm"/>
    <property type="evidence" value="ECO:0007669"/>
    <property type="project" value="UniProtKB-SubCell"/>
</dbReference>
<dbReference type="Pfam" id="PF23322">
    <property type="entry name" value="PPIase_AIP"/>
    <property type="match status" value="1"/>
</dbReference>
<dbReference type="PANTHER" id="PTHR11242">
    <property type="entry name" value="ARYL HYDROCARBON RECEPTOR INTERACTING PROTEIN RELATED"/>
    <property type="match status" value="1"/>
</dbReference>
<dbReference type="Gene3D" id="1.25.40.10">
    <property type="entry name" value="Tetratricopeptide repeat domain"/>
    <property type="match status" value="2"/>
</dbReference>
<sequence length="439" mass="51126">MQSSKSRIKTFKKILHAGRGELPEYRTGTKAIFHYETLKPTVDVDLEGFPQSRNSYETVDDTRKPYPDGYGKPLEIVFGKKFQLPVFETCIKTMLIDEISQFDIDKSELYSYPLVSQKLRDISKSERDPRHNDEHQHTHHCAAMGPLGTGYPMLDELLKKPQPLRFIFHLLKVLQPEDYEAESWQLEPEEKLASVSHLKQAGNEFFKEKLYEEAAAKYREALGRIDTLLLREKPGEPEWVELDQQNVPLYLNLSQCFLNLGQYYEAAETASEALKRDEHNEKALFRRARARIGVWDLEKKLYEEAAAKYREALGRIDTLLLREKPGEPEWVELDQQNVPLYLNLSQCFLNLGQYYEAAETASEALKRDEHNEKALFRRARARIGVWDLEKAEEDLKTLLSLNANMANLVETEMSKIRRLRVERESSDKSIYKNMFKTNI</sequence>
<dbReference type="SUPFAM" id="SSF48452">
    <property type="entry name" value="TPR-like"/>
    <property type="match status" value="2"/>
</dbReference>
<dbReference type="Gene3D" id="3.10.50.40">
    <property type="match status" value="1"/>
</dbReference>
<reference evidence="8 9" key="1">
    <citation type="submission" date="2014-11" db="EMBL/GenBank/DDBJ databases">
        <title>Genetic blueprint of the zoonotic pathogen Toxocara canis.</title>
        <authorList>
            <person name="Zhu X.-Q."/>
            <person name="Korhonen P.K."/>
            <person name="Cai H."/>
            <person name="Young N.D."/>
            <person name="Nejsum P."/>
            <person name="von Samson-Himmelstjerna G."/>
            <person name="Boag P.R."/>
            <person name="Tan P."/>
            <person name="Li Q."/>
            <person name="Min J."/>
            <person name="Yang Y."/>
            <person name="Wang X."/>
            <person name="Fang X."/>
            <person name="Hall R.S."/>
            <person name="Hofmann A."/>
            <person name="Sternberg P.W."/>
            <person name="Jex A.R."/>
            <person name="Gasser R.B."/>
        </authorList>
    </citation>
    <scope>NUCLEOTIDE SEQUENCE [LARGE SCALE GENOMIC DNA]</scope>
    <source>
        <strain evidence="8">PN_DK_2014</strain>
    </source>
</reference>
<dbReference type="InterPro" id="IPR011990">
    <property type="entry name" value="TPR-like_helical_dom_sf"/>
</dbReference>
<keyword evidence="2" id="KW-0963">Cytoplasm</keyword>
<dbReference type="InterPro" id="IPR039663">
    <property type="entry name" value="AIP/AIPL1/TTC9"/>
</dbReference>
<keyword evidence="4 5" id="KW-0802">TPR repeat</keyword>
<evidence type="ECO:0000256" key="4">
    <source>
        <dbReference type="ARBA" id="ARBA00022803"/>
    </source>
</evidence>
<feature type="repeat" description="TPR" evidence="5">
    <location>
        <begin position="247"/>
        <end position="280"/>
    </location>
</feature>
<dbReference type="EMBL" id="JPKZ01001748">
    <property type="protein sequence ID" value="KHN80312.1"/>
    <property type="molecule type" value="Genomic_DNA"/>
</dbReference>
<dbReference type="GO" id="GO:0003755">
    <property type="term" value="F:peptidyl-prolyl cis-trans isomerase activity"/>
    <property type="evidence" value="ECO:0007669"/>
    <property type="project" value="InterPro"/>
</dbReference>
<gene>
    <name evidence="8" type="primary">AIP</name>
    <name evidence="8" type="ORF">Tcan_06497</name>
</gene>
<dbReference type="AlphaFoldDB" id="A0A0B2VG06"/>